<sequence>MLNEEAQKLMGEHRDVGKFVKHIADRINDKEQEHYVEVAQGRIGGDKEISGEYEAGVRKGIEIARMAIVEVLEETVDDQNHKGDKHHKPHFKDGID</sequence>
<dbReference type="EMBL" id="QGTQ01000008">
    <property type="protein sequence ID" value="PWW02802.1"/>
    <property type="molecule type" value="Genomic_DNA"/>
</dbReference>
<evidence type="ECO:0000313" key="3">
    <source>
        <dbReference type="Proteomes" id="UP000246635"/>
    </source>
</evidence>
<feature type="region of interest" description="Disordered" evidence="1">
    <location>
        <begin position="76"/>
        <end position="96"/>
    </location>
</feature>
<dbReference type="OrthoDB" id="2874037at2"/>
<dbReference type="AlphaFoldDB" id="A0A2V2YUV5"/>
<evidence type="ECO:0000256" key="1">
    <source>
        <dbReference type="SAM" id="MobiDB-lite"/>
    </source>
</evidence>
<accession>A0A2V2YUV5</accession>
<name>A0A2V2YUV5_9BACL</name>
<keyword evidence="3" id="KW-1185">Reference proteome</keyword>
<organism evidence="2 3">
    <name type="scientific">Paenibacillus cellulosilyticus</name>
    <dbReference type="NCBI Taxonomy" id="375489"/>
    <lineage>
        <taxon>Bacteria</taxon>
        <taxon>Bacillati</taxon>
        <taxon>Bacillota</taxon>
        <taxon>Bacilli</taxon>
        <taxon>Bacillales</taxon>
        <taxon>Paenibacillaceae</taxon>
        <taxon>Paenibacillus</taxon>
    </lineage>
</organism>
<comment type="caution">
    <text evidence="2">The sequence shown here is derived from an EMBL/GenBank/DDBJ whole genome shotgun (WGS) entry which is preliminary data.</text>
</comment>
<proteinExistence type="predicted"/>
<protein>
    <submittedName>
        <fullName evidence="2">Uncharacterized protein</fullName>
    </submittedName>
</protein>
<dbReference type="Proteomes" id="UP000246635">
    <property type="component" value="Unassembled WGS sequence"/>
</dbReference>
<dbReference type="RefSeq" id="WP_110044288.1">
    <property type="nucleotide sequence ID" value="NZ_CP054612.1"/>
</dbReference>
<gene>
    <name evidence="2" type="ORF">DFQ01_10878</name>
</gene>
<reference evidence="2 3" key="1">
    <citation type="submission" date="2018-05" db="EMBL/GenBank/DDBJ databases">
        <title>Genomic Encyclopedia of Type Strains, Phase III (KMG-III): the genomes of soil and plant-associated and newly described type strains.</title>
        <authorList>
            <person name="Whitman W."/>
        </authorList>
    </citation>
    <scope>NUCLEOTIDE SEQUENCE [LARGE SCALE GENOMIC DNA]</scope>
    <source>
        <strain evidence="2 3">CECT 5696</strain>
    </source>
</reference>
<evidence type="ECO:0000313" key="2">
    <source>
        <dbReference type="EMBL" id="PWW02802.1"/>
    </source>
</evidence>